<evidence type="ECO:0000256" key="2">
    <source>
        <dbReference type="ARBA" id="ARBA00023125"/>
    </source>
</evidence>
<name>A0ABT6PYG7_9PROT</name>
<dbReference type="Gene3D" id="3.90.220.20">
    <property type="entry name" value="DNA methylase specificity domains"/>
    <property type="match status" value="2"/>
</dbReference>
<sequence>MEGLEISEIKFSILKKIQTHRIDAEYYQKRNIEIESFIRKKKNKFSTLNDYNLKVDGSAFYPSIEHFYGQGYLPFLRVGDVYGKINYDSCVCIPLSLTNRYKTLKIVEKGDLVLTKGGSVARIGMVREKAAVSRDLIFINSSLLSAVESNYLYLYFQTKFANRLLIQSSSQSVQPHLTITLVREIPIFNVHIEIKKILLQMVNKSYQHEIQHKTLYQQAEDILLEELELTNFIPTQQAVNIKSIKESFEATGRLDAEYYQPKYEEIETILSKKQTDTIEKICSYINYGTVPTSPYIQSSISVPYIKGMNLNNLEVTNNLDHIENVGSLSDKYFTKEGDIIISQMGTVGNVGVITSQQEGFTFASFTIRIRIRDKTKYCPYYVGLYIQNIAKEWYLLRNIAQASVRQNTDLPTIKNMRIPYIAFKKQQEISVLIQQSFALKAQSEQLLSIAKQAVEMAIEYDEETAIQFIKENTDNITFKNNT</sequence>
<organism evidence="3 4">
    <name type="scientific">Commensalibacter oyaizuii</name>
    <dbReference type="NCBI Taxonomy" id="3043873"/>
    <lineage>
        <taxon>Bacteria</taxon>
        <taxon>Pseudomonadati</taxon>
        <taxon>Pseudomonadota</taxon>
        <taxon>Alphaproteobacteria</taxon>
        <taxon>Acetobacterales</taxon>
        <taxon>Acetobacteraceae</taxon>
    </lineage>
</organism>
<evidence type="ECO:0000313" key="3">
    <source>
        <dbReference type="EMBL" id="MDI2089893.1"/>
    </source>
</evidence>
<dbReference type="RefSeq" id="WP_281447059.1">
    <property type="nucleotide sequence ID" value="NZ_JASBAO010000001.1"/>
</dbReference>
<dbReference type="EMBL" id="JASBAO010000001">
    <property type="protein sequence ID" value="MDI2089893.1"/>
    <property type="molecule type" value="Genomic_DNA"/>
</dbReference>
<keyword evidence="1" id="KW-0680">Restriction system</keyword>
<evidence type="ECO:0000256" key="1">
    <source>
        <dbReference type="ARBA" id="ARBA00022747"/>
    </source>
</evidence>
<comment type="caution">
    <text evidence="3">The sequence shown here is derived from an EMBL/GenBank/DDBJ whole genome shotgun (WGS) entry which is preliminary data.</text>
</comment>
<gene>
    <name evidence="3" type="ORF">QJV27_00625</name>
</gene>
<protein>
    <recommendedName>
        <fullName evidence="5">Type I restriction modification DNA specificity domain-containing protein</fullName>
    </recommendedName>
</protein>
<keyword evidence="4" id="KW-1185">Reference proteome</keyword>
<dbReference type="InterPro" id="IPR052021">
    <property type="entry name" value="Type-I_RS_S_subunit"/>
</dbReference>
<dbReference type="PANTHER" id="PTHR30408">
    <property type="entry name" value="TYPE-1 RESTRICTION ENZYME ECOKI SPECIFICITY PROTEIN"/>
    <property type="match status" value="1"/>
</dbReference>
<dbReference type="SUPFAM" id="SSF116734">
    <property type="entry name" value="DNA methylase specificity domain"/>
    <property type="match status" value="2"/>
</dbReference>
<dbReference type="PANTHER" id="PTHR30408:SF12">
    <property type="entry name" value="TYPE I RESTRICTION ENZYME MJAVIII SPECIFICITY SUBUNIT"/>
    <property type="match status" value="1"/>
</dbReference>
<accession>A0ABT6PYG7</accession>
<proteinExistence type="predicted"/>
<evidence type="ECO:0008006" key="5">
    <source>
        <dbReference type="Google" id="ProtNLM"/>
    </source>
</evidence>
<dbReference type="InterPro" id="IPR044946">
    <property type="entry name" value="Restrct_endonuc_typeI_TRD_sf"/>
</dbReference>
<reference evidence="3" key="1">
    <citation type="submission" date="2023-05" db="EMBL/GenBank/DDBJ databases">
        <title>Whole genome sequence of Commensalibacter sp.</title>
        <authorList>
            <person name="Charoenyingcharoen P."/>
            <person name="Yukphan P."/>
        </authorList>
    </citation>
    <scope>NUCLEOTIDE SEQUENCE</scope>
    <source>
        <strain evidence="3">TBRC 16381</strain>
    </source>
</reference>
<dbReference type="Proteomes" id="UP001431634">
    <property type="component" value="Unassembled WGS sequence"/>
</dbReference>
<keyword evidence="2" id="KW-0238">DNA-binding</keyword>
<evidence type="ECO:0000313" key="4">
    <source>
        <dbReference type="Proteomes" id="UP001431634"/>
    </source>
</evidence>